<accession>A0A098BRY4</accession>
<reference evidence="3 4" key="1">
    <citation type="journal article" date="2014" name="Genome Announc.">
        <title>Draft Genome Sequence of Propane- and Butane-Oxidizing Actinobacterium Rhodococcus ruber IEGM 231.</title>
        <authorList>
            <person name="Ivshina I.B."/>
            <person name="Kuyukina M.S."/>
            <person name="Krivoruchko A.V."/>
            <person name="Barbe V."/>
            <person name="Fischer C."/>
        </authorList>
    </citation>
    <scope>NUCLEOTIDE SEQUENCE [LARGE SCALE GENOMIC DNA]</scope>
</reference>
<feature type="region of interest" description="Disordered" evidence="1">
    <location>
        <begin position="1"/>
        <end position="43"/>
    </location>
</feature>
<evidence type="ECO:0000259" key="2">
    <source>
        <dbReference type="Pfam" id="PF18197"/>
    </source>
</evidence>
<organism evidence="3 4">
    <name type="scientific">Rhodococcus ruber</name>
    <dbReference type="NCBI Taxonomy" id="1830"/>
    <lineage>
        <taxon>Bacteria</taxon>
        <taxon>Bacillati</taxon>
        <taxon>Actinomycetota</taxon>
        <taxon>Actinomycetes</taxon>
        <taxon>Mycobacteriales</taxon>
        <taxon>Nocardiaceae</taxon>
        <taxon>Rhodococcus</taxon>
    </lineage>
</organism>
<dbReference type="EMBL" id="CCSD01000085">
    <property type="protein sequence ID" value="CDZ90471.1"/>
    <property type="molecule type" value="Genomic_DNA"/>
</dbReference>
<proteinExistence type="predicted"/>
<gene>
    <name evidence="3" type="ORF">RHRU231_710149</name>
</gene>
<sequence length="332" mass="35293">MGGIGPCTIPPIPHNGPGGRVYSALSPTRTRSAPDRNPRGHETGGLRAQAQEYVAELGVHHARGVPTVVHLRAFAVLGVVGATATATALVLGSAAGAQSSTALDGPPHPVGNGSAYTYVTVGPDGTPTAIGVRLDAAALDGLTSGLLPTTEAYVLDVPAGAPDTVVDHVTLDWNSHGHNPEHGFDQPHFDVHFYLVDTATVESIHPFVPGYLERAAKLPDPKYLPEGYAPSDPQPILGTVAKMGLHWLDTTEPHGHFTETVLQGSWDGRHIFIEPMMTRDWLASRPDLHEDLRQPSAYQQSGYYPTTYSVTWDDAAGQYVVELGGLTMREAS</sequence>
<feature type="compositionally biased region" description="Basic and acidic residues" evidence="1">
    <location>
        <begin position="32"/>
        <end position="43"/>
    </location>
</feature>
<evidence type="ECO:0000256" key="1">
    <source>
        <dbReference type="SAM" id="MobiDB-lite"/>
    </source>
</evidence>
<dbReference type="eggNOG" id="COG1917">
    <property type="taxonomic scope" value="Bacteria"/>
</dbReference>
<dbReference type="AlphaFoldDB" id="A0A098BRY4"/>
<name>A0A098BRY4_9NOCA</name>
<dbReference type="InterPro" id="IPR040832">
    <property type="entry name" value="TTHB210-like_dom"/>
</dbReference>
<evidence type="ECO:0000313" key="4">
    <source>
        <dbReference type="Proteomes" id="UP000042997"/>
    </source>
</evidence>
<dbReference type="Proteomes" id="UP000042997">
    <property type="component" value="Unassembled WGS sequence"/>
</dbReference>
<dbReference type="CDD" id="cd11669">
    <property type="entry name" value="TTHB210-like"/>
    <property type="match status" value="1"/>
</dbReference>
<dbReference type="InterPro" id="IPR033786">
    <property type="entry name" value="TTHB210-like"/>
</dbReference>
<dbReference type="Pfam" id="PF18197">
    <property type="entry name" value="TTHB210-like"/>
    <property type="match status" value="1"/>
</dbReference>
<protein>
    <recommendedName>
        <fullName evidence="2">TTHB210-like domain-containing protein</fullName>
    </recommendedName>
</protein>
<feature type="domain" description="TTHB210-like" evidence="2">
    <location>
        <begin position="124"/>
        <end position="173"/>
    </location>
</feature>
<evidence type="ECO:0000313" key="3">
    <source>
        <dbReference type="EMBL" id="CDZ90471.1"/>
    </source>
</evidence>